<feature type="chain" id="PRO_5034150900" evidence="4">
    <location>
        <begin position="31"/>
        <end position="174"/>
    </location>
</feature>
<sequence>MVLHPRPRSRLRYLALLALPLLHHGVAVTASPLDVDAQQKILGAPDGGTQDSGATTPHIQDESSAPSPASKPRKLRGKFLHITDLHPDDFYKAHTSTGEGYACHRSKGPAGYYGAETSDCDSPFTLVNATLEWIRENVVDDIDFVIWTGDTARHDSDEKIPRNQRQVLGATSHL</sequence>
<reference evidence="5" key="1">
    <citation type="journal article" date="2021" name="Mol. Plant Pathol.">
        <title>A 20-kb lineage-specific genomic region tames virulence in pathogenic amphidiploid Verticillium longisporum.</title>
        <authorList>
            <person name="Harting R."/>
            <person name="Starke J."/>
            <person name="Kusch H."/>
            <person name="Poggeler S."/>
            <person name="Maurus I."/>
            <person name="Schluter R."/>
            <person name="Landesfeind M."/>
            <person name="Bulla I."/>
            <person name="Nowrousian M."/>
            <person name="de Jonge R."/>
            <person name="Stahlhut G."/>
            <person name="Hoff K.J."/>
            <person name="Asshauer K.P."/>
            <person name="Thurmer A."/>
            <person name="Stanke M."/>
            <person name="Daniel R."/>
            <person name="Morgenstern B."/>
            <person name="Thomma B.P.H.J."/>
            <person name="Kronstad J.W."/>
            <person name="Braus-Stromeyer S.A."/>
            <person name="Braus G.H."/>
        </authorList>
    </citation>
    <scope>NUCLEOTIDE SEQUENCE</scope>
    <source>
        <strain evidence="5">Vl32</strain>
    </source>
</reference>
<dbReference type="GO" id="GO:0004309">
    <property type="term" value="F:exopolyphosphatase activity"/>
    <property type="evidence" value="ECO:0007669"/>
    <property type="project" value="TreeGrafter"/>
</dbReference>
<evidence type="ECO:0000313" key="5">
    <source>
        <dbReference type="EMBL" id="KAG7135876.1"/>
    </source>
</evidence>
<accession>A0A8I3ASM1</accession>
<protein>
    <submittedName>
        <fullName evidence="5">Endopolyphosphatase like protein</fullName>
    </submittedName>
</protein>
<dbReference type="GO" id="GO:0000298">
    <property type="term" value="F:endopolyphosphatase activity"/>
    <property type="evidence" value="ECO:0007669"/>
    <property type="project" value="TreeGrafter"/>
</dbReference>
<dbReference type="GO" id="GO:0000324">
    <property type="term" value="C:fungal-type vacuole"/>
    <property type="evidence" value="ECO:0007669"/>
    <property type="project" value="TreeGrafter"/>
</dbReference>
<gene>
    <name evidence="5" type="ORF">HYQ45_006444</name>
</gene>
<feature type="region of interest" description="Disordered" evidence="3">
    <location>
        <begin position="41"/>
        <end position="73"/>
    </location>
</feature>
<evidence type="ECO:0000256" key="1">
    <source>
        <dbReference type="ARBA" id="ARBA00022801"/>
    </source>
</evidence>
<keyword evidence="2" id="KW-0325">Glycoprotein</keyword>
<dbReference type="GO" id="GO:0006798">
    <property type="term" value="P:polyphosphate catabolic process"/>
    <property type="evidence" value="ECO:0007669"/>
    <property type="project" value="TreeGrafter"/>
</dbReference>
<keyword evidence="4" id="KW-0732">Signal</keyword>
<keyword evidence="1" id="KW-0378">Hydrolase</keyword>
<feature type="compositionally biased region" description="Polar residues" evidence="3">
    <location>
        <begin position="49"/>
        <end position="58"/>
    </location>
</feature>
<dbReference type="OrthoDB" id="348678at2759"/>
<dbReference type="GO" id="GO:0008081">
    <property type="term" value="F:phosphoric diester hydrolase activity"/>
    <property type="evidence" value="ECO:0007669"/>
    <property type="project" value="TreeGrafter"/>
</dbReference>
<dbReference type="PANTHER" id="PTHR10340">
    <property type="entry name" value="SPHINGOMYELIN PHOSPHODIESTERASE"/>
    <property type="match status" value="1"/>
</dbReference>
<name>A0A8I3ASM1_VERLO</name>
<evidence type="ECO:0000313" key="6">
    <source>
        <dbReference type="Proteomes" id="UP000689129"/>
    </source>
</evidence>
<evidence type="ECO:0000256" key="4">
    <source>
        <dbReference type="SAM" id="SignalP"/>
    </source>
</evidence>
<proteinExistence type="predicted"/>
<comment type="caution">
    <text evidence="5">The sequence shown here is derived from an EMBL/GenBank/DDBJ whole genome shotgun (WGS) entry which is preliminary data.</text>
</comment>
<dbReference type="EMBL" id="JAEMWZ010000115">
    <property type="protein sequence ID" value="KAG7135876.1"/>
    <property type="molecule type" value="Genomic_DNA"/>
</dbReference>
<dbReference type="PANTHER" id="PTHR10340:SF55">
    <property type="entry name" value="ENDOPOLYPHOSPHATASE"/>
    <property type="match status" value="1"/>
</dbReference>
<organism evidence="5 6">
    <name type="scientific">Verticillium longisporum</name>
    <name type="common">Verticillium dahliae var. longisporum</name>
    <dbReference type="NCBI Taxonomy" id="100787"/>
    <lineage>
        <taxon>Eukaryota</taxon>
        <taxon>Fungi</taxon>
        <taxon>Dikarya</taxon>
        <taxon>Ascomycota</taxon>
        <taxon>Pezizomycotina</taxon>
        <taxon>Sordariomycetes</taxon>
        <taxon>Hypocreomycetidae</taxon>
        <taxon>Glomerellales</taxon>
        <taxon>Plectosphaerellaceae</taxon>
        <taxon>Verticillium</taxon>
    </lineage>
</organism>
<evidence type="ECO:0000256" key="2">
    <source>
        <dbReference type="ARBA" id="ARBA00023180"/>
    </source>
</evidence>
<dbReference type="AlphaFoldDB" id="A0A8I3ASM1"/>
<dbReference type="Proteomes" id="UP000689129">
    <property type="component" value="Unassembled WGS sequence"/>
</dbReference>
<feature type="signal peptide" evidence="4">
    <location>
        <begin position="1"/>
        <end position="30"/>
    </location>
</feature>
<evidence type="ECO:0000256" key="3">
    <source>
        <dbReference type="SAM" id="MobiDB-lite"/>
    </source>
</evidence>